<dbReference type="InterPro" id="IPR013783">
    <property type="entry name" value="Ig-like_fold"/>
</dbReference>
<dbReference type="Proteomes" id="UP000321479">
    <property type="component" value="Chromosome"/>
</dbReference>
<keyword evidence="3" id="KW-1185">Reference proteome</keyword>
<accession>A0A5B8UY67</accession>
<dbReference type="InterPro" id="IPR026341">
    <property type="entry name" value="T9SS_type_B"/>
</dbReference>
<feature type="chain" id="PRO_5023136988" evidence="1">
    <location>
        <begin position="24"/>
        <end position="659"/>
    </location>
</feature>
<dbReference type="Gene3D" id="2.60.40.10">
    <property type="entry name" value="Immunoglobulins"/>
    <property type="match status" value="1"/>
</dbReference>
<sequence>MRLLLLVSFLFLVIFSIPGTTNAQVCTGSLGAPVVNETFGTGKTFGEIGAPLATGITNLKYNATSCGGEDGEYSLLSSMGTSCKGGTWKYIGHDHTGDKNGYMMIINATDEPSEFFTYRVKGNLLCANTTYQFAAWILNILRDLPQTQGYSEPNITFSIEKPDGTVLKSFNTGNIKADDLSIPSWKQYGTFFTSPNDGSDVIVKMTNNSRGGLGNDLALDDITFSPCGPLIQTGFAVIGNTADKNNCINDDLNYTLVAQQQGYPDPGCQWQKKILGDTVWTDIPGATTTSYHVVIPTAQVGLYQYRIGVLSSTNAGSEKCRIYSDPLNINVYPLPTYPLSSTTTTCIGSPLILRADGGDSYLWTGPNNFTSGESSPTVTTNADHSYEGDYTLRIIKNGCPFFATTIVKVYDAVTAEPLSDVAICEGGSVQFNVVSTNATNFKWFPSTGLDHDDIPNPTASPGVTTTYKVEISNDACPGYIKSATSTVTVYKNPVADAGKTFSMNEGETAKLKGKASGDNIITYWTPADYLDDPTSLTPATSATANITYTLHVESTVGCGISTSSVFVRVYKKLGIVNTFTPNSDGINDTWNIKNIDDYPNAQIDIYDRSGQRVFHSISYGKPWDGTNKGSKAVAGTYYYIIDFKEGDLKKKSGWVLLVR</sequence>
<feature type="signal peptide" evidence="1">
    <location>
        <begin position="1"/>
        <end position="23"/>
    </location>
</feature>
<evidence type="ECO:0000256" key="1">
    <source>
        <dbReference type="SAM" id="SignalP"/>
    </source>
</evidence>
<proteinExistence type="predicted"/>
<dbReference type="OrthoDB" id="1652165at2"/>
<name>A0A5B8UY67_9SPHI</name>
<keyword evidence="1" id="KW-0732">Signal</keyword>
<dbReference type="EMBL" id="CP042436">
    <property type="protein sequence ID" value="QEC63848.1"/>
    <property type="molecule type" value="Genomic_DNA"/>
</dbReference>
<gene>
    <name evidence="2" type="ORF">FRZ54_15115</name>
</gene>
<reference evidence="2 3" key="1">
    <citation type="journal article" date="2017" name="Curr. Microbiol.">
        <title>Mucilaginibacter ginsenosidivorans sp. nov., Isolated from Soil of Ginseng Field.</title>
        <authorList>
            <person name="Kim M.M."/>
            <person name="Siddiqi M.Z."/>
            <person name="Im W.T."/>
        </authorList>
    </citation>
    <scope>NUCLEOTIDE SEQUENCE [LARGE SCALE GENOMIC DNA]</scope>
    <source>
        <strain evidence="2 3">Gsoil 3017</strain>
    </source>
</reference>
<dbReference type="KEGG" id="mgin:FRZ54_15115"/>
<evidence type="ECO:0000313" key="2">
    <source>
        <dbReference type="EMBL" id="QEC63848.1"/>
    </source>
</evidence>
<organism evidence="2 3">
    <name type="scientific">Mucilaginibacter ginsenosidivorans</name>
    <dbReference type="NCBI Taxonomy" id="398053"/>
    <lineage>
        <taxon>Bacteria</taxon>
        <taxon>Pseudomonadati</taxon>
        <taxon>Bacteroidota</taxon>
        <taxon>Sphingobacteriia</taxon>
        <taxon>Sphingobacteriales</taxon>
        <taxon>Sphingobacteriaceae</taxon>
        <taxon>Mucilaginibacter</taxon>
    </lineage>
</organism>
<protein>
    <submittedName>
        <fullName evidence="2">Gliding motility-associated C-terminal domain-containing protein</fullName>
    </submittedName>
</protein>
<evidence type="ECO:0000313" key="3">
    <source>
        <dbReference type="Proteomes" id="UP000321479"/>
    </source>
</evidence>
<dbReference type="Pfam" id="PF13585">
    <property type="entry name" value="CHU_C"/>
    <property type="match status" value="1"/>
</dbReference>
<dbReference type="AlphaFoldDB" id="A0A5B8UY67"/>
<dbReference type="RefSeq" id="WP_147032422.1">
    <property type="nucleotide sequence ID" value="NZ_CP042436.1"/>
</dbReference>
<dbReference type="NCBIfam" id="TIGR04131">
    <property type="entry name" value="Bac_Flav_CTERM"/>
    <property type="match status" value="1"/>
</dbReference>